<proteinExistence type="predicted"/>
<keyword evidence="2" id="KW-1185">Reference proteome</keyword>
<reference evidence="1 2" key="1">
    <citation type="submission" date="2022-04" db="EMBL/GenBank/DDBJ databases">
        <title>Pseudomonas knackmussii B09-2.</title>
        <authorList>
            <person name="Deng Y."/>
        </authorList>
    </citation>
    <scope>NUCLEOTIDE SEQUENCE [LARGE SCALE GENOMIC DNA]</scope>
    <source>
        <strain evidence="1 2">B09-2</strain>
    </source>
</reference>
<protein>
    <submittedName>
        <fullName evidence="1">Uncharacterized protein</fullName>
    </submittedName>
</protein>
<evidence type="ECO:0000313" key="1">
    <source>
        <dbReference type="EMBL" id="UPQ81664.1"/>
    </source>
</evidence>
<dbReference type="EMBL" id="CP096208">
    <property type="protein sequence ID" value="UPQ81664.1"/>
    <property type="molecule type" value="Genomic_DNA"/>
</dbReference>
<evidence type="ECO:0000313" key="2">
    <source>
        <dbReference type="Proteomes" id="UP000831189"/>
    </source>
</evidence>
<organism evidence="1 2">
    <name type="scientific">Pseudomonas knackmussii</name>
    <dbReference type="NCBI Taxonomy" id="65741"/>
    <lineage>
        <taxon>Bacteria</taxon>
        <taxon>Pseudomonadati</taxon>
        <taxon>Pseudomonadota</taxon>
        <taxon>Gammaproteobacteria</taxon>
        <taxon>Pseudomonadales</taxon>
        <taxon>Pseudomonadaceae</taxon>
        <taxon>Pseudomonas</taxon>
    </lineage>
</organism>
<gene>
    <name evidence="1" type="ORF">M0M42_14755</name>
</gene>
<sequence>MKQLLPITAIGLSVLALGTSLWLGWTTLEHNRLSVAPYLIGTPYLEGPDARNGLYLANIGPGPAIINHASISLDGKRHDLSHNVWEDALLAVELEPMCFSKAWLPPKTAIKSGQEIMLLAIANDRMELCLLENLKLLTEHQVQIHIEYESLYGKTRWAANAYELTSARDDYARALRRLKARQ</sequence>
<dbReference type="Proteomes" id="UP000831189">
    <property type="component" value="Chromosome"/>
</dbReference>
<name>A0ABY4KLW0_9PSED</name>
<accession>A0ABY4KLW0</accession>